<dbReference type="Proteomes" id="UP001285154">
    <property type="component" value="Unassembled WGS sequence"/>
</dbReference>
<reference evidence="1 2" key="1">
    <citation type="submission" date="2023-08" db="EMBL/GenBank/DDBJ databases">
        <title>Implementing the SeqCode for naming new Mesorhizobium species isolated from Vachellia karroo root nodules.</title>
        <authorList>
            <person name="Van Lill M."/>
        </authorList>
    </citation>
    <scope>NUCLEOTIDE SEQUENCE [LARGE SCALE GENOMIC DNA]</scope>
    <source>
        <strain evidence="1 2">VK25D</strain>
    </source>
</reference>
<evidence type="ECO:0000313" key="2">
    <source>
        <dbReference type="Proteomes" id="UP001285154"/>
    </source>
</evidence>
<name>A0ABU5A4M9_9HYPH</name>
<evidence type="ECO:0000313" key="1">
    <source>
        <dbReference type="EMBL" id="MDX8531459.1"/>
    </source>
</evidence>
<keyword evidence="2" id="KW-1185">Reference proteome</keyword>
<dbReference type="EMBL" id="JAVIIQ010000003">
    <property type="protein sequence ID" value="MDX8531459.1"/>
    <property type="molecule type" value="Genomic_DNA"/>
</dbReference>
<proteinExistence type="predicted"/>
<gene>
    <name evidence="1" type="ORF">RFM42_10720</name>
</gene>
<sequence>MVKITLFDLALRLIEKVRRQELATTNILLGRASSLEAIAAKILHVDRAGNTAERTPRNAGRKAYKSSLLIGRIELPSDLQHCFGAKLTSSAFVPMNEPSG</sequence>
<dbReference type="RefSeq" id="WP_320246930.1">
    <property type="nucleotide sequence ID" value="NZ_JAVIIQ010000003.1"/>
</dbReference>
<accession>A0ABU5A4M9</accession>
<protein>
    <submittedName>
        <fullName evidence="1">Uncharacterized protein</fullName>
    </submittedName>
</protein>
<organism evidence="1 2">
    <name type="scientific">Mesorhizobium vachelliae</name>
    <dbReference type="NCBI Taxonomy" id="3072309"/>
    <lineage>
        <taxon>Bacteria</taxon>
        <taxon>Pseudomonadati</taxon>
        <taxon>Pseudomonadota</taxon>
        <taxon>Alphaproteobacteria</taxon>
        <taxon>Hyphomicrobiales</taxon>
        <taxon>Phyllobacteriaceae</taxon>
        <taxon>Mesorhizobium</taxon>
    </lineage>
</organism>
<comment type="caution">
    <text evidence="1">The sequence shown here is derived from an EMBL/GenBank/DDBJ whole genome shotgun (WGS) entry which is preliminary data.</text>
</comment>